<keyword evidence="1" id="KW-1133">Transmembrane helix</keyword>
<dbReference type="InterPro" id="IPR009060">
    <property type="entry name" value="UBA-like_sf"/>
</dbReference>
<organism evidence="3 4">
    <name type="scientific">Clostridium punense</name>
    <dbReference type="NCBI Taxonomy" id="1054297"/>
    <lineage>
        <taxon>Bacteria</taxon>
        <taxon>Bacillati</taxon>
        <taxon>Bacillota</taxon>
        <taxon>Clostridia</taxon>
        <taxon>Eubacteriales</taxon>
        <taxon>Clostridiaceae</taxon>
        <taxon>Clostridium</taxon>
    </lineage>
</organism>
<dbReference type="InterPro" id="IPR025642">
    <property type="entry name" value="DUF4342"/>
</dbReference>
<keyword evidence="1" id="KW-0472">Membrane</keyword>
<dbReference type="CDD" id="cd14360">
    <property type="entry name" value="UBA_NAC_like_bac"/>
    <property type="match status" value="1"/>
</dbReference>
<reference evidence="3 4" key="1">
    <citation type="submission" date="2021-03" db="EMBL/GenBank/DDBJ databases">
        <title>Genomic Encyclopedia of Type Strains, Phase IV (KMG-IV): sequencing the most valuable type-strain genomes for metagenomic binning, comparative biology and taxonomic classification.</title>
        <authorList>
            <person name="Goeker M."/>
        </authorList>
    </citation>
    <scope>NUCLEOTIDE SEQUENCE [LARGE SCALE GENOMIC DNA]</scope>
    <source>
        <strain evidence="3 4">DSM 28650</strain>
    </source>
</reference>
<name>A0ABS4K4K7_9CLOT</name>
<dbReference type="RefSeq" id="WP_209649618.1">
    <property type="nucleotide sequence ID" value="NZ_JAGGLL010000019.1"/>
</dbReference>
<protein>
    <recommendedName>
        <fullName evidence="2">DUF4342 domain-containing protein</fullName>
    </recommendedName>
</protein>
<feature type="transmembrane region" description="Helical" evidence="1">
    <location>
        <begin position="88"/>
        <end position="111"/>
    </location>
</feature>
<feature type="domain" description="DUF4342" evidence="2">
    <location>
        <begin position="45"/>
        <end position="118"/>
    </location>
</feature>
<comment type="caution">
    <text evidence="3">The sequence shown here is derived from an EMBL/GenBank/DDBJ whole genome shotgun (WGS) entry which is preliminary data.</text>
</comment>
<evidence type="ECO:0000256" key="1">
    <source>
        <dbReference type="SAM" id="Phobius"/>
    </source>
</evidence>
<dbReference type="EMBL" id="JAGGLL010000019">
    <property type="protein sequence ID" value="MBP2022722.1"/>
    <property type="molecule type" value="Genomic_DNA"/>
</dbReference>
<evidence type="ECO:0000313" key="3">
    <source>
        <dbReference type="EMBL" id="MBP2022722.1"/>
    </source>
</evidence>
<keyword evidence="4" id="KW-1185">Reference proteome</keyword>
<evidence type="ECO:0000259" key="2">
    <source>
        <dbReference type="Pfam" id="PF14242"/>
    </source>
</evidence>
<proteinExistence type="predicted"/>
<sequence>MTVRLENIDEVRRRANVSYEDAKAALEMCNDDLVEALVYLERQKKIKTNTCYGEETSFGTKVKELIKKGNNTKFMVKKKEDVVLSMPVTGATIITVIAPYVTVGGLLVAFFTGHRVKFQGKNGECTGVNSVFDKVANTVDNVKKDFTEEKSHREETNKENII</sequence>
<accession>A0ABS4K4K7</accession>
<dbReference type="SUPFAM" id="SSF46934">
    <property type="entry name" value="UBA-like"/>
    <property type="match status" value="1"/>
</dbReference>
<gene>
    <name evidence="3" type="ORF">J2Z44_002545</name>
</gene>
<dbReference type="Gene3D" id="1.10.8.10">
    <property type="entry name" value="DNA helicase RuvA subunit, C-terminal domain"/>
    <property type="match status" value="1"/>
</dbReference>
<evidence type="ECO:0000313" key="4">
    <source>
        <dbReference type="Proteomes" id="UP001519308"/>
    </source>
</evidence>
<dbReference type="Proteomes" id="UP001519308">
    <property type="component" value="Unassembled WGS sequence"/>
</dbReference>
<dbReference type="Pfam" id="PF14242">
    <property type="entry name" value="DUF4342"/>
    <property type="match status" value="1"/>
</dbReference>
<keyword evidence="1" id="KW-0812">Transmembrane</keyword>